<keyword evidence="1" id="KW-0812">Transmembrane</keyword>
<organism evidence="2 3">
    <name type="scientific">Actinocorallia herbida</name>
    <dbReference type="NCBI Taxonomy" id="58109"/>
    <lineage>
        <taxon>Bacteria</taxon>
        <taxon>Bacillati</taxon>
        <taxon>Actinomycetota</taxon>
        <taxon>Actinomycetes</taxon>
        <taxon>Streptosporangiales</taxon>
        <taxon>Thermomonosporaceae</taxon>
        <taxon>Actinocorallia</taxon>
    </lineage>
</organism>
<feature type="transmembrane region" description="Helical" evidence="1">
    <location>
        <begin position="20"/>
        <end position="40"/>
    </location>
</feature>
<dbReference type="PANTHER" id="PTHR23542:SF1">
    <property type="entry name" value="MAJOR FACILITATOR SUPERFAMILY (MFS) PROFILE DOMAIN-CONTAINING PROTEIN"/>
    <property type="match status" value="1"/>
</dbReference>
<dbReference type="InterPro" id="IPR036259">
    <property type="entry name" value="MFS_trans_sf"/>
</dbReference>
<feature type="transmembrane region" description="Helical" evidence="1">
    <location>
        <begin position="304"/>
        <end position="326"/>
    </location>
</feature>
<feature type="transmembrane region" description="Helical" evidence="1">
    <location>
        <begin position="170"/>
        <end position="191"/>
    </location>
</feature>
<dbReference type="EMBL" id="RJKE01000001">
    <property type="protein sequence ID" value="ROO89270.1"/>
    <property type="molecule type" value="Genomic_DNA"/>
</dbReference>
<dbReference type="GO" id="GO:0022857">
    <property type="term" value="F:transmembrane transporter activity"/>
    <property type="evidence" value="ECO:0007669"/>
    <property type="project" value="InterPro"/>
</dbReference>
<dbReference type="Gene3D" id="1.20.1250.20">
    <property type="entry name" value="MFS general substrate transporter like domains"/>
    <property type="match status" value="2"/>
</dbReference>
<feature type="transmembrane region" description="Helical" evidence="1">
    <location>
        <begin position="338"/>
        <end position="361"/>
    </location>
</feature>
<keyword evidence="3" id="KW-1185">Reference proteome</keyword>
<evidence type="ECO:0000313" key="2">
    <source>
        <dbReference type="EMBL" id="ROO89270.1"/>
    </source>
</evidence>
<reference evidence="2 3" key="1">
    <citation type="submission" date="2018-11" db="EMBL/GenBank/DDBJ databases">
        <title>Sequencing the genomes of 1000 actinobacteria strains.</title>
        <authorList>
            <person name="Klenk H.-P."/>
        </authorList>
    </citation>
    <scope>NUCLEOTIDE SEQUENCE [LARGE SCALE GENOMIC DNA]</scope>
    <source>
        <strain evidence="2 3">DSM 44254</strain>
    </source>
</reference>
<name>A0A3N1D6X1_9ACTN</name>
<dbReference type="PANTHER" id="PTHR23542">
    <property type="match status" value="1"/>
</dbReference>
<proteinExistence type="predicted"/>
<dbReference type="Pfam" id="PF07690">
    <property type="entry name" value="MFS_1"/>
    <property type="match status" value="1"/>
</dbReference>
<dbReference type="OrthoDB" id="9180256at2"/>
<evidence type="ECO:0000256" key="1">
    <source>
        <dbReference type="SAM" id="Phobius"/>
    </source>
</evidence>
<protein>
    <submittedName>
        <fullName evidence="2">Putative MFS family arabinose efflux permease</fullName>
    </submittedName>
</protein>
<gene>
    <name evidence="2" type="ORF">EDD29_6957</name>
</gene>
<dbReference type="InterPro" id="IPR011701">
    <property type="entry name" value="MFS"/>
</dbReference>
<dbReference type="RefSeq" id="WP_123668396.1">
    <property type="nucleotide sequence ID" value="NZ_RJKE01000001.1"/>
</dbReference>
<accession>A0A3N1D6X1</accession>
<feature type="transmembrane region" description="Helical" evidence="1">
    <location>
        <begin position="248"/>
        <end position="269"/>
    </location>
</feature>
<feature type="transmembrane region" description="Helical" evidence="1">
    <location>
        <begin position="46"/>
        <end position="68"/>
    </location>
</feature>
<dbReference type="Proteomes" id="UP000272400">
    <property type="component" value="Unassembled WGS sequence"/>
</dbReference>
<keyword evidence="1" id="KW-0472">Membrane</keyword>
<evidence type="ECO:0000313" key="3">
    <source>
        <dbReference type="Proteomes" id="UP000272400"/>
    </source>
</evidence>
<feature type="transmembrane region" description="Helical" evidence="1">
    <location>
        <begin position="211"/>
        <end position="233"/>
    </location>
</feature>
<keyword evidence="1" id="KW-1133">Transmembrane helix</keyword>
<feature type="transmembrane region" description="Helical" evidence="1">
    <location>
        <begin position="80"/>
        <end position="108"/>
    </location>
</feature>
<dbReference type="SUPFAM" id="SSF103473">
    <property type="entry name" value="MFS general substrate transporter"/>
    <property type="match status" value="1"/>
</dbReference>
<dbReference type="AlphaFoldDB" id="A0A3N1D6X1"/>
<sequence>MANPYRALFELPGARSFVPASFVGRMAMSMLGIGIVLMVTGTHGGYALAGAVAATTQVAYAIASPMIARLIDRHGQRRVLVPLVSANAVAMTGLILCAELGAAAWTLFATGVLVGMTSPSMGALVRARWSHLLAPENRPPLGTAFAMESVLDELVFITGPPLATALATGVVPAGGLVAAGLFTLVGGLAFAVQTRTQPPASPGRRGGRTALAYPGVPGMALVFLSLGLVFGAVEVSAIAFADEQGSKGLSGLVLACFAAGSGVAGLWYGARTWVWPLARRFRLGLGLFALGLVPVTLVESLPVMMAVIFFAGLAISPTIIPAYGVLERLVPEGRLTEGLTWASTAVGLGVAGGASAAGAIIDSHGSGPAFAFALAAGIAGALMGLAVVARLKTVSRFDNDGKRELSS</sequence>
<feature type="transmembrane region" description="Helical" evidence="1">
    <location>
        <begin position="281"/>
        <end position="298"/>
    </location>
</feature>
<comment type="caution">
    <text evidence="2">The sequence shown here is derived from an EMBL/GenBank/DDBJ whole genome shotgun (WGS) entry which is preliminary data.</text>
</comment>
<feature type="transmembrane region" description="Helical" evidence="1">
    <location>
        <begin position="367"/>
        <end position="389"/>
    </location>
</feature>